<name>A0A1F6BDC0_9BACT</name>
<accession>A0A1F6BDC0</accession>
<sequence length="134" mass="15000">MSFPEKSISQIDEDTLNKYREVAGIIVLALPHEVQCNQVVLYGSRASGFADANSDVDILVLLDGVPDSHANIPFDQDEFRAITDKLEQAGVPLGKRRGKYDVIFKGLQYLDSLDSVYLEHLKTCGVRLWPLKIH</sequence>
<dbReference type="SUPFAM" id="SSF81301">
    <property type="entry name" value="Nucleotidyltransferase"/>
    <property type="match status" value="1"/>
</dbReference>
<feature type="domain" description="Polymerase nucleotidyl transferase" evidence="1">
    <location>
        <begin position="38"/>
        <end position="76"/>
    </location>
</feature>
<comment type="caution">
    <text evidence="2">The sequence shown here is derived from an EMBL/GenBank/DDBJ whole genome shotgun (WGS) entry which is preliminary data.</text>
</comment>
<dbReference type="InterPro" id="IPR043519">
    <property type="entry name" value="NT_sf"/>
</dbReference>
<dbReference type="AlphaFoldDB" id="A0A1F6BDC0"/>
<proteinExistence type="predicted"/>
<dbReference type="Gene3D" id="3.30.460.10">
    <property type="entry name" value="Beta Polymerase, domain 2"/>
    <property type="match status" value="1"/>
</dbReference>
<reference evidence="2 3" key="1">
    <citation type="journal article" date="2016" name="Nat. Commun.">
        <title>Thousands of microbial genomes shed light on interconnected biogeochemical processes in an aquifer system.</title>
        <authorList>
            <person name="Anantharaman K."/>
            <person name="Brown C.T."/>
            <person name="Hug L.A."/>
            <person name="Sharon I."/>
            <person name="Castelle C.J."/>
            <person name="Probst A.J."/>
            <person name="Thomas B.C."/>
            <person name="Singh A."/>
            <person name="Wilkins M.J."/>
            <person name="Karaoz U."/>
            <person name="Brodie E.L."/>
            <person name="Williams K.H."/>
            <person name="Hubbard S.S."/>
            <person name="Banfield J.F."/>
        </authorList>
    </citation>
    <scope>NUCLEOTIDE SEQUENCE [LARGE SCALE GENOMIC DNA]</scope>
</reference>
<dbReference type="GO" id="GO:0016779">
    <property type="term" value="F:nucleotidyltransferase activity"/>
    <property type="evidence" value="ECO:0007669"/>
    <property type="project" value="InterPro"/>
</dbReference>
<dbReference type="Pfam" id="PF01909">
    <property type="entry name" value="NTP_transf_2"/>
    <property type="match status" value="1"/>
</dbReference>
<dbReference type="CDD" id="cd05403">
    <property type="entry name" value="NT_KNTase_like"/>
    <property type="match status" value="1"/>
</dbReference>
<dbReference type="STRING" id="1798401.A2363_01845"/>
<evidence type="ECO:0000259" key="1">
    <source>
        <dbReference type="Pfam" id="PF01909"/>
    </source>
</evidence>
<dbReference type="InterPro" id="IPR002934">
    <property type="entry name" value="Polymerase_NTP_transf_dom"/>
</dbReference>
<evidence type="ECO:0000313" key="3">
    <source>
        <dbReference type="Proteomes" id="UP000176186"/>
    </source>
</evidence>
<gene>
    <name evidence="2" type="ORF">A2363_01845</name>
</gene>
<evidence type="ECO:0000313" key="2">
    <source>
        <dbReference type="EMBL" id="OGG34944.1"/>
    </source>
</evidence>
<dbReference type="EMBL" id="MFKE01000019">
    <property type="protein sequence ID" value="OGG34944.1"/>
    <property type="molecule type" value="Genomic_DNA"/>
</dbReference>
<protein>
    <recommendedName>
        <fullName evidence="1">Polymerase nucleotidyl transferase domain-containing protein</fullName>
    </recommendedName>
</protein>
<organism evidence="2 3">
    <name type="scientific">Candidatus Gottesmanbacteria bacterium RIFOXYB1_FULL_47_11</name>
    <dbReference type="NCBI Taxonomy" id="1798401"/>
    <lineage>
        <taxon>Bacteria</taxon>
        <taxon>Candidatus Gottesmaniibacteriota</taxon>
    </lineage>
</organism>
<dbReference type="Proteomes" id="UP000176186">
    <property type="component" value="Unassembled WGS sequence"/>
</dbReference>